<accession>A0ABW5HD39</accession>
<evidence type="ECO:0000313" key="3">
    <source>
        <dbReference type="EMBL" id="MFD2471176.1"/>
    </source>
</evidence>
<keyword evidence="2" id="KW-1133">Transmembrane helix</keyword>
<dbReference type="EMBL" id="JBHUKS010000019">
    <property type="protein sequence ID" value="MFD2471176.1"/>
    <property type="molecule type" value="Genomic_DNA"/>
</dbReference>
<feature type="compositionally biased region" description="Basic residues" evidence="1">
    <location>
        <begin position="115"/>
        <end position="128"/>
    </location>
</feature>
<reference evidence="4" key="1">
    <citation type="journal article" date="2019" name="Int. J. Syst. Evol. Microbiol.">
        <title>The Global Catalogue of Microorganisms (GCM) 10K type strain sequencing project: providing services to taxonomists for standard genome sequencing and annotation.</title>
        <authorList>
            <consortium name="The Broad Institute Genomics Platform"/>
            <consortium name="The Broad Institute Genome Sequencing Center for Infectious Disease"/>
            <person name="Wu L."/>
            <person name="Ma J."/>
        </authorList>
    </citation>
    <scope>NUCLEOTIDE SEQUENCE [LARGE SCALE GENOMIC DNA]</scope>
    <source>
        <strain evidence="4">CGMCC 4.7641</strain>
    </source>
</reference>
<evidence type="ECO:0008006" key="5">
    <source>
        <dbReference type="Google" id="ProtNLM"/>
    </source>
</evidence>
<sequence length="137" mass="14289">MTGRKDRVHQLDISQENQSAAGPHRRSRAPAGPDRSDPAAPWSVIDGWVRDGKIRRDALIALALVLIAVVGIVAAVTGALGPLIGGLAGSPVARVVAGGVSVAGLAGYGGVRLHRRRARRGGRAHPRRAGQPARQRQ</sequence>
<name>A0ABW5HD39_9PSEU</name>
<dbReference type="Proteomes" id="UP001597483">
    <property type="component" value="Unassembled WGS sequence"/>
</dbReference>
<keyword evidence="2" id="KW-0812">Transmembrane</keyword>
<keyword evidence="4" id="KW-1185">Reference proteome</keyword>
<organism evidence="3 4">
    <name type="scientific">Amycolatopsis silviterrae</name>
    <dbReference type="NCBI Taxonomy" id="1656914"/>
    <lineage>
        <taxon>Bacteria</taxon>
        <taxon>Bacillati</taxon>
        <taxon>Actinomycetota</taxon>
        <taxon>Actinomycetes</taxon>
        <taxon>Pseudonocardiales</taxon>
        <taxon>Pseudonocardiaceae</taxon>
        <taxon>Amycolatopsis</taxon>
    </lineage>
</organism>
<feature type="region of interest" description="Disordered" evidence="1">
    <location>
        <begin position="115"/>
        <end position="137"/>
    </location>
</feature>
<comment type="caution">
    <text evidence="3">The sequence shown here is derived from an EMBL/GenBank/DDBJ whole genome shotgun (WGS) entry which is preliminary data.</text>
</comment>
<dbReference type="RefSeq" id="WP_378308454.1">
    <property type="nucleotide sequence ID" value="NZ_JBHUKS010000019.1"/>
</dbReference>
<gene>
    <name evidence="3" type="ORF">ACFSVL_27540</name>
</gene>
<evidence type="ECO:0000256" key="1">
    <source>
        <dbReference type="SAM" id="MobiDB-lite"/>
    </source>
</evidence>
<protein>
    <recommendedName>
        <fullName evidence="5">DUF3040 domain-containing protein</fullName>
    </recommendedName>
</protein>
<feature type="transmembrane region" description="Helical" evidence="2">
    <location>
        <begin position="92"/>
        <end position="111"/>
    </location>
</feature>
<feature type="compositionally biased region" description="Basic and acidic residues" evidence="1">
    <location>
        <begin position="1"/>
        <end position="10"/>
    </location>
</feature>
<evidence type="ECO:0000256" key="2">
    <source>
        <dbReference type="SAM" id="Phobius"/>
    </source>
</evidence>
<proteinExistence type="predicted"/>
<evidence type="ECO:0000313" key="4">
    <source>
        <dbReference type="Proteomes" id="UP001597483"/>
    </source>
</evidence>
<keyword evidence="2" id="KW-0472">Membrane</keyword>
<feature type="transmembrane region" description="Helical" evidence="2">
    <location>
        <begin position="58"/>
        <end position="80"/>
    </location>
</feature>
<feature type="region of interest" description="Disordered" evidence="1">
    <location>
        <begin position="1"/>
        <end position="42"/>
    </location>
</feature>